<dbReference type="OrthoDB" id="9782134at2"/>
<dbReference type="GO" id="GO:0000166">
    <property type="term" value="F:nucleotide binding"/>
    <property type="evidence" value="ECO:0007669"/>
    <property type="project" value="UniProtKB-KW"/>
</dbReference>
<sequence length="187" mass="21525">MGRNELLERVKSRMPEKRFIHTIGVMETAIQLAEKYGADTKAAETAAILHDVAKYADEEWMKTIVRENGLDARLLDWGPEILHGPVGAWIAENEFHITDEDILNAIRYHTTGRANMSKLEKIVYIADMIEPNRKFDGIEVLREKARQDLDEAMRACIRHSLAFLVECKLPIFPDSIECYNDYYKSLV</sequence>
<dbReference type="InterPro" id="IPR006674">
    <property type="entry name" value="HD_domain"/>
</dbReference>
<evidence type="ECO:0000313" key="8">
    <source>
        <dbReference type="EMBL" id="TQE91812.1"/>
    </source>
</evidence>
<dbReference type="InterPro" id="IPR006675">
    <property type="entry name" value="HDIG_dom"/>
</dbReference>
<dbReference type="GO" id="GO:0008803">
    <property type="term" value="F:bis(5'-nucleosyl)-tetraphosphatase (symmetrical) activity"/>
    <property type="evidence" value="ECO:0007669"/>
    <property type="project" value="UniProtKB-EC"/>
</dbReference>
<dbReference type="SMART" id="SM00471">
    <property type="entry name" value="HDc"/>
    <property type="match status" value="1"/>
</dbReference>
<evidence type="ECO:0000256" key="6">
    <source>
        <dbReference type="ARBA" id="ARBA00049417"/>
    </source>
</evidence>
<keyword evidence="3" id="KW-0547">Nucleotide-binding</keyword>
<protein>
    <recommendedName>
        <fullName evidence="1">bis(5'-nucleosyl)-tetraphosphatase (symmetrical)</fullName>
        <ecNumber evidence="1">3.6.1.41</ecNumber>
    </recommendedName>
</protein>
<dbReference type="InterPro" id="IPR051094">
    <property type="entry name" value="Diverse_Catalytic_Enzymes"/>
</dbReference>
<evidence type="ECO:0000256" key="4">
    <source>
        <dbReference type="ARBA" id="ARBA00022801"/>
    </source>
</evidence>
<dbReference type="PROSITE" id="PS51831">
    <property type="entry name" value="HD"/>
    <property type="match status" value="1"/>
</dbReference>
<dbReference type="Gene3D" id="1.10.3210.10">
    <property type="entry name" value="Hypothetical protein af1432"/>
    <property type="match status" value="1"/>
</dbReference>
<dbReference type="SUPFAM" id="SSF109604">
    <property type="entry name" value="HD-domain/PDEase-like"/>
    <property type="match status" value="1"/>
</dbReference>
<dbReference type="Proteomes" id="UP000315753">
    <property type="component" value="Unassembled WGS sequence"/>
</dbReference>
<evidence type="ECO:0000259" key="7">
    <source>
        <dbReference type="PROSITE" id="PS51831"/>
    </source>
</evidence>
<organism evidence="8 9">
    <name type="scientific">Ureibacillus terrenus</name>
    <dbReference type="NCBI Taxonomy" id="118246"/>
    <lineage>
        <taxon>Bacteria</taxon>
        <taxon>Bacillati</taxon>
        <taxon>Bacillota</taxon>
        <taxon>Bacilli</taxon>
        <taxon>Bacillales</taxon>
        <taxon>Caryophanaceae</taxon>
        <taxon>Ureibacillus</taxon>
    </lineage>
</organism>
<dbReference type="GO" id="GO:0046872">
    <property type="term" value="F:metal ion binding"/>
    <property type="evidence" value="ECO:0007669"/>
    <property type="project" value="UniProtKB-KW"/>
</dbReference>
<accession>A0A540V4Z2</accession>
<dbReference type="CDD" id="cd00077">
    <property type="entry name" value="HDc"/>
    <property type="match status" value="1"/>
</dbReference>
<evidence type="ECO:0000256" key="5">
    <source>
        <dbReference type="ARBA" id="ARBA00023004"/>
    </source>
</evidence>
<reference evidence="8 9" key="1">
    <citation type="submission" date="2019-06" db="EMBL/GenBank/DDBJ databases">
        <title>Genome sequence of Ureibacillus terrenus.</title>
        <authorList>
            <person name="Maclea K.S."/>
            <person name="Simoes M."/>
        </authorList>
    </citation>
    <scope>NUCLEOTIDE SEQUENCE [LARGE SCALE GENOMIC DNA]</scope>
    <source>
        <strain evidence="8 9">ATCC BAA-384</strain>
    </source>
</reference>
<dbReference type="PANTHER" id="PTHR35795">
    <property type="entry name" value="SLR1885 PROTEIN"/>
    <property type="match status" value="1"/>
</dbReference>
<proteinExistence type="predicted"/>
<keyword evidence="5" id="KW-0408">Iron</keyword>
<dbReference type="AlphaFoldDB" id="A0A540V4Z2"/>
<keyword evidence="2" id="KW-0479">Metal-binding</keyword>
<dbReference type="NCBIfam" id="TIGR00488">
    <property type="entry name" value="bis(5'-nucleosyl)-tetraphosphatase (symmetrical) YqeK"/>
    <property type="match status" value="1"/>
</dbReference>
<comment type="catalytic activity">
    <reaction evidence="6">
        <text>P(1),P(4)-bis(5'-adenosyl) tetraphosphate + H2O = 2 ADP + 2 H(+)</text>
        <dbReference type="Rhea" id="RHEA:24252"/>
        <dbReference type="ChEBI" id="CHEBI:15377"/>
        <dbReference type="ChEBI" id="CHEBI:15378"/>
        <dbReference type="ChEBI" id="CHEBI:58141"/>
        <dbReference type="ChEBI" id="CHEBI:456216"/>
        <dbReference type="EC" id="3.6.1.41"/>
    </reaction>
</comment>
<comment type="caution">
    <text evidence="8">The sequence shown here is derived from an EMBL/GenBank/DDBJ whole genome shotgun (WGS) entry which is preliminary data.</text>
</comment>
<keyword evidence="9" id="KW-1185">Reference proteome</keyword>
<dbReference type="InterPro" id="IPR003607">
    <property type="entry name" value="HD/PDEase_dom"/>
</dbReference>
<dbReference type="InterPro" id="IPR005249">
    <property type="entry name" value="YqeK"/>
</dbReference>
<dbReference type="RefSeq" id="WP_141601371.1">
    <property type="nucleotide sequence ID" value="NZ_JARMSB010000014.1"/>
</dbReference>
<dbReference type="EC" id="3.6.1.41" evidence="1"/>
<gene>
    <name evidence="8" type="ORF">FKZ59_03585</name>
</gene>
<keyword evidence="4" id="KW-0378">Hydrolase</keyword>
<evidence type="ECO:0000313" key="9">
    <source>
        <dbReference type="Proteomes" id="UP000315753"/>
    </source>
</evidence>
<dbReference type="EMBL" id="VIGD01000003">
    <property type="protein sequence ID" value="TQE91812.1"/>
    <property type="molecule type" value="Genomic_DNA"/>
</dbReference>
<dbReference type="PANTHER" id="PTHR35795:SF1">
    <property type="entry name" value="BIS(5'-NUCLEOSYL)-TETRAPHOSPHATASE, SYMMETRICAL"/>
    <property type="match status" value="1"/>
</dbReference>
<evidence type="ECO:0000256" key="3">
    <source>
        <dbReference type="ARBA" id="ARBA00022741"/>
    </source>
</evidence>
<evidence type="ECO:0000256" key="2">
    <source>
        <dbReference type="ARBA" id="ARBA00022723"/>
    </source>
</evidence>
<dbReference type="NCBIfam" id="TIGR00277">
    <property type="entry name" value="HDIG"/>
    <property type="match status" value="1"/>
</dbReference>
<evidence type="ECO:0000256" key="1">
    <source>
        <dbReference type="ARBA" id="ARBA00012506"/>
    </source>
</evidence>
<name>A0A540V4Z2_9BACL</name>
<feature type="domain" description="HD" evidence="7">
    <location>
        <begin position="18"/>
        <end position="132"/>
    </location>
</feature>
<dbReference type="Pfam" id="PF01966">
    <property type="entry name" value="HD"/>
    <property type="match status" value="1"/>
</dbReference>